<comment type="caution">
    <text evidence="1">The sequence shown here is derived from an EMBL/GenBank/DDBJ whole genome shotgun (WGS) entry which is preliminary data.</text>
</comment>
<proteinExistence type="predicted"/>
<gene>
    <name evidence="1" type="ORF">OPT61_g1964</name>
</gene>
<reference evidence="1" key="1">
    <citation type="submission" date="2022-11" db="EMBL/GenBank/DDBJ databases">
        <title>Genome Sequence of Boeremia exigua.</title>
        <authorList>
            <person name="Buettner E."/>
        </authorList>
    </citation>
    <scope>NUCLEOTIDE SEQUENCE</scope>
    <source>
        <strain evidence="1">CU02</strain>
    </source>
</reference>
<dbReference type="Proteomes" id="UP001153331">
    <property type="component" value="Unassembled WGS sequence"/>
</dbReference>
<evidence type="ECO:0000313" key="2">
    <source>
        <dbReference type="Proteomes" id="UP001153331"/>
    </source>
</evidence>
<accession>A0ACC2IN90</accession>
<protein>
    <submittedName>
        <fullName evidence="1">Uncharacterized protein</fullName>
    </submittedName>
</protein>
<keyword evidence="2" id="KW-1185">Reference proteome</keyword>
<name>A0ACC2IN90_9PLEO</name>
<evidence type="ECO:0000313" key="1">
    <source>
        <dbReference type="EMBL" id="KAJ8116644.1"/>
    </source>
</evidence>
<dbReference type="EMBL" id="JAPHNI010000085">
    <property type="protein sequence ID" value="KAJ8116644.1"/>
    <property type="molecule type" value="Genomic_DNA"/>
</dbReference>
<organism evidence="1 2">
    <name type="scientific">Boeremia exigua</name>
    <dbReference type="NCBI Taxonomy" id="749465"/>
    <lineage>
        <taxon>Eukaryota</taxon>
        <taxon>Fungi</taxon>
        <taxon>Dikarya</taxon>
        <taxon>Ascomycota</taxon>
        <taxon>Pezizomycotina</taxon>
        <taxon>Dothideomycetes</taxon>
        <taxon>Pleosporomycetidae</taxon>
        <taxon>Pleosporales</taxon>
        <taxon>Pleosporineae</taxon>
        <taxon>Didymellaceae</taxon>
        <taxon>Boeremia</taxon>
    </lineage>
</organism>
<sequence length="233" mass="25635">MRTRIIASETESARIASGGWSVVIAITLDWTADLLVQASTWKGVLGCLLQAQELAQVDGEKKRQLPDPAAAGLTPCRSSRMAHTFGQPENRSEVMLDRRQSLVMMSVMVLMFAAVHTSSTIGGRSQPPAAALSSSCTRRRASTARRQRRQRRRCRRQSQFWRSCSVQRLRHNQSPCPAAVRSPAATSRPARQSLTPAPDNPRRSVKSDMPRLQRCRPAICACPSTASSATSPR</sequence>